<keyword evidence="1" id="KW-0812">Transmembrane</keyword>
<dbReference type="RefSeq" id="WP_043068848.1">
    <property type="nucleotide sequence ID" value="NZ_BJOA01000360.1"/>
</dbReference>
<dbReference type="EMBL" id="LGUG01000004">
    <property type="protein sequence ID" value="KON96123.1"/>
    <property type="molecule type" value="Genomic_DNA"/>
</dbReference>
<evidence type="ECO:0000313" key="3">
    <source>
        <dbReference type="EMBL" id="SDK59427.1"/>
    </source>
</evidence>
<feature type="transmembrane region" description="Helical" evidence="1">
    <location>
        <begin position="12"/>
        <end position="30"/>
    </location>
</feature>
<sequence length="89" mass="10130">MLKVKVKVKDKRFSIPVPYTVLNLVSLIITSKRINRLINKAIEKDGSKFIFPEIERKDLKPLLQGFSKHSGVILVEAKLKDGTEVEVKL</sequence>
<dbReference type="AlphaFoldDB" id="A0A0D1XCI9"/>
<dbReference type="Proteomes" id="UP000037269">
    <property type="component" value="Unassembled WGS sequence"/>
</dbReference>
<dbReference type="PATRIC" id="fig|47500.8.peg.4491"/>
<reference evidence="3 5" key="2">
    <citation type="submission" date="2016-10" db="EMBL/GenBank/DDBJ databases">
        <authorList>
            <person name="de Groot N.N."/>
        </authorList>
    </citation>
    <scope>NUCLEOTIDE SEQUENCE [LARGE SCALE GENOMIC DNA]</scope>
    <source>
        <strain evidence="3 5">DSM 2895</strain>
    </source>
</reference>
<dbReference type="OrthoDB" id="1931516at2"/>
<name>A0A0D1XCI9_ANEMI</name>
<dbReference type="Proteomes" id="UP000182836">
    <property type="component" value="Unassembled WGS sequence"/>
</dbReference>
<reference evidence="2 4" key="1">
    <citation type="submission" date="2015-07" db="EMBL/GenBank/DDBJ databases">
        <title>Fjat-14205 dsm 2895.</title>
        <authorList>
            <person name="Liu B."/>
            <person name="Wang J."/>
            <person name="Zhu Y."/>
            <person name="Liu G."/>
            <person name="Chen Q."/>
            <person name="Chen Z."/>
            <person name="Lan J."/>
            <person name="Che J."/>
            <person name="Ge C."/>
            <person name="Shi H."/>
            <person name="Pan Z."/>
            <person name="Liu X."/>
        </authorList>
    </citation>
    <scope>NUCLEOTIDE SEQUENCE [LARGE SCALE GENOMIC DNA]</scope>
    <source>
        <strain evidence="2 4">DSM 2895</strain>
    </source>
</reference>
<evidence type="ECO:0000256" key="1">
    <source>
        <dbReference type="SAM" id="Phobius"/>
    </source>
</evidence>
<proteinExistence type="predicted"/>
<gene>
    <name evidence="2" type="ORF">AF333_12150</name>
    <name evidence="3" type="ORF">SAMN04487909_1812</name>
</gene>
<dbReference type="STRING" id="47500.AF333_12150"/>
<keyword evidence="4" id="KW-1185">Reference proteome</keyword>
<evidence type="ECO:0000313" key="4">
    <source>
        <dbReference type="Proteomes" id="UP000037269"/>
    </source>
</evidence>
<evidence type="ECO:0000313" key="2">
    <source>
        <dbReference type="EMBL" id="KON96123.1"/>
    </source>
</evidence>
<organism evidence="2 4">
    <name type="scientific">Aneurinibacillus migulanus</name>
    <name type="common">Bacillus migulanus</name>
    <dbReference type="NCBI Taxonomy" id="47500"/>
    <lineage>
        <taxon>Bacteria</taxon>
        <taxon>Bacillati</taxon>
        <taxon>Bacillota</taxon>
        <taxon>Bacilli</taxon>
        <taxon>Bacillales</taxon>
        <taxon>Paenibacillaceae</taxon>
        <taxon>Aneurinibacillus group</taxon>
        <taxon>Aneurinibacillus</taxon>
    </lineage>
</organism>
<dbReference type="GeneID" id="42305929"/>
<protein>
    <submittedName>
        <fullName evidence="2">Uncharacterized protein</fullName>
    </submittedName>
</protein>
<dbReference type="EMBL" id="FNED01000081">
    <property type="protein sequence ID" value="SDK59427.1"/>
    <property type="molecule type" value="Genomic_DNA"/>
</dbReference>
<evidence type="ECO:0000313" key="5">
    <source>
        <dbReference type="Proteomes" id="UP000182836"/>
    </source>
</evidence>
<keyword evidence="1" id="KW-1133">Transmembrane helix</keyword>
<accession>A0A0D1XCI9</accession>
<keyword evidence="1" id="KW-0472">Membrane</keyword>